<feature type="region of interest" description="Disordered" evidence="1">
    <location>
        <begin position="134"/>
        <end position="153"/>
    </location>
</feature>
<dbReference type="Proteomes" id="UP000281738">
    <property type="component" value="Unassembled WGS sequence"/>
</dbReference>
<reference evidence="2 3" key="1">
    <citation type="submission" date="2018-11" db="EMBL/GenBank/DDBJ databases">
        <title>Sequencing the genomes of 1000 actinobacteria strains.</title>
        <authorList>
            <person name="Klenk H.-P."/>
        </authorList>
    </citation>
    <scope>NUCLEOTIDE SEQUENCE [LARGE SCALE GENOMIC DNA]</scope>
    <source>
        <strain evidence="2 3">DSM 12652</strain>
    </source>
</reference>
<dbReference type="AlphaFoldDB" id="A0A3N2CW21"/>
<evidence type="ECO:0000313" key="3">
    <source>
        <dbReference type="Proteomes" id="UP000281738"/>
    </source>
</evidence>
<organism evidence="2 3">
    <name type="scientific">Nocardioides aurantiacus</name>
    <dbReference type="NCBI Taxonomy" id="86796"/>
    <lineage>
        <taxon>Bacteria</taxon>
        <taxon>Bacillati</taxon>
        <taxon>Actinomycetota</taxon>
        <taxon>Actinomycetes</taxon>
        <taxon>Propionibacteriales</taxon>
        <taxon>Nocardioidaceae</taxon>
        <taxon>Nocardioides</taxon>
    </lineage>
</organism>
<evidence type="ECO:0000256" key="1">
    <source>
        <dbReference type="SAM" id="MobiDB-lite"/>
    </source>
</evidence>
<protein>
    <submittedName>
        <fullName evidence="2">Uncharacterized protein</fullName>
    </submittedName>
</protein>
<dbReference type="EMBL" id="RKHO01000001">
    <property type="protein sequence ID" value="ROR91747.1"/>
    <property type="molecule type" value="Genomic_DNA"/>
</dbReference>
<proteinExistence type="predicted"/>
<sequence>MSQQGDLLNGLRTHDLPPKWDGRAVSWTAWEYARSGVFICPPPRNEVCEGCRKPTTEKGFPLWSICKGLRADSPHLTLDDFAAEEAARARLPWLVRGKMPRHWWIELYASRCHLCDLDTVTDMTSGEVWTLDHTDYGDEGSSQPEGVRGGEGA</sequence>
<dbReference type="OrthoDB" id="4469858at2"/>
<keyword evidence="3" id="KW-1185">Reference proteome</keyword>
<evidence type="ECO:0000313" key="2">
    <source>
        <dbReference type="EMBL" id="ROR91747.1"/>
    </source>
</evidence>
<name>A0A3N2CW21_9ACTN</name>
<accession>A0A3N2CW21</accession>
<comment type="caution">
    <text evidence="2">The sequence shown here is derived from an EMBL/GenBank/DDBJ whole genome shotgun (WGS) entry which is preliminary data.</text>
</comment>
<gene>
    <name evidence="2" type="ORF">EDD33_2622</name>
</gene>
<dbReference type="RefSeq" id="WP_123391355.1">
    <property type="nucleotide sequence ID" value="NZ_RKHO01000001.1"/>
</dbReference>